<dbReference type="Pfam" id="PF00665">
    <property type="entry name" value="rve"/>
    <property type="match status" value="1"/>
</dbReference>
<name>A0AAD4MLG1_9BILA</name>
<dbReference type="PANTHER" id="PTHR37984">
    <property type="entry name" value="PROTEIN CBG26694"/>
    <property type="match status" value="1"/>
</dbReference>
<reference evidence="3" key="1">
    <citation type="submission" date="2022-01" db="EMBL/GenBank/DDBJ databases">
        <title>Genome Sequence Resource for Two Populations of Ditylenchus destructor, the Migratory Endoparasitic Phytonematode.</title>
        <authorList>
            <person name="Zhang H."/>
            <person name="Lin R."/>
            <person name="Xie B."/>
        </authorList>
    </citation>
    <scope>NUCLEOTIDE SEQUENCE</scope>
    <source>
        <strain evidence="3">BazhouSP</strain>
    </source>
</reference>
<keyword evidence="4" id="KW-1185">Reference proteome</keyword>
<dbReference type="PANTHER" id="PTHR37984:SF5">
    <property type="entry name" value="PROTEIN NYNRIN-LIKE"/>
    <property type="match status" value="1"/>
</dbReference>
<dbReference type="InterPro" id="IPR036397">
    <property type="entry name" value="RNaseH_sf"/>
</dbReference>
<dbReference type="InterPro" id="IPR050951">
    <property type="entry name" value="Retrovirus_Pol_polyprotein"/>
</dbReference>
<proteinExistence type="predicted"/>
<dbReference type="PROSITE" id="PS50994">
    <property type="entry name" value="INTEGRASE"/>
    <property type="match status" value="1"/>
</dbReference>
<feature type="compositionally biased region" description="Low complexity" evidence="1">
    <location>
        <begin position="316"/>
        <end position="336"/>
    </location>
</feature>
<dbReference type="InterPro" id="IPR012337">
    <property type="entry name" value="RNaseH-like_sf"/>
</dbReference>
<gene>
    <name evidence="3" type="ORF">DdX_17795</name>
</gene>
<feature type="domain" description="Integrase catalytic" evidence="2">
    <location>
        <begin position="122"/>
        <end position="241"/>
    </location>
</feature>
<dbReference type="SUPFAM" id="SSF53098">
    <property type="entry name" value="Ribonuclease H-like"/>
    <property type="match status" value="1"/>
</dbReference>
<dbReference type="InterPro" id="IPR001584">
    <property type="entry name" value="Integrase_cat-core"/>
</dbReference>
<dbReference type="EMBL" id="JAKKPZ010000210">
    <property type="protein sequence ID" value="KAI1698629.1"/>
    <property type="molecule type" value="Genomic_DNA"/>
</dbReference>
<dbReference type="GO" id="GO:0003676">
    <property type="term" value="F:nucleic acid binding"/>
    <property type="evidence" value="ECO:0007669"/>
    <property type="project" value="InterPro"/>
</dbReference>
<feature type="region of interest" description="Disordered" evidence="1">
    <location>
        <begin position="313"/>
        <end position="337"/>
    </location>
</feature>
<accession>A0AAD4MLG1</accession>
<comment type="caution">
    <text evidence="3">The sequence shown here is derived from an EMBL/GenBank/DDBJ whole genome shotgun (WGS) entry which is preliminary data.</text>
</comment>
<protein>
    <submittedName>
        <fullName evidence="3">Integrase core domain-containing protein</fullName>
    </submittedName>
</protein>
<organism evidence="3 4">
    <name type="scientific">Ditylenchus destructor</name>
    <dbReference type="NCBI Taxonomy" id="166010"/>
    <lineage>
        <taxon>Eukaryota</taxon>
        <taxon>Metazoa</taxon>
        <taxon>Ecdysozoa</taxon>
        <taxon>Nematoda</taxon>
        <taxon>Chromadorea</taxon>
        <taxon>Rhabditida</taxon>
        <taxon>Tylenchina</taxon>
        <taxon>Tylenchomorpha</taxon>
        <taxon>Sphaerularioidea</taxon>
        <taxon>Anguinidae</taxon>
        <taxon>Anguininae</taxon>
        <taxon>Ditylenchus</taxon>
    </lineage>
</organism>
<evidence type="ECO:0000256" key="1">
    <source>
        <dbReference type="SAM" id="MobiDB-lite"/>
    </source>
</evidence>
<evidence type="ECO:0000259" key="2">
    <source>
        <dbReference type="PROSITE" id="PS50994"/>
    </source>
</evidence>
<dbReference type="AlphaFoldDB" id="A0AAD4MLG1"/>
<dbReference type="Gene3D" id="3.30.420.10">
    <property type="entry name" value="Ribonuclease H-like superfamily/Ribonuclease H"/>
    <property type="match status" value="1"/>
</dbReference>
<dbReference type="GO" id="GO:0015074">
    <property type="term" value="P:DNA integration"/>
    <property type="evidence" value="ECO:0007669"/>
    <property type="project" value="InterPro"/>
</dbReference>
<evidence type="ECO:0000313" key="3">
    <source>
        <dbReference type="EMBL" id="KAI1698629.1"/>
    </source>
</evidence>
<evidence type="ECO:0000313" key="4">
    <source>
        <dbReference type="Proteomes" id="UP001201812"/>
    </source>
</evidence>
<sequence length="536" mass="60232">MARKNHIQLPTSATYDSILAAFAKRRNGEKLSRQSEQNFVARFRVVESNAVQKVYKGDQEVVKQEEVFKILDSAHSKLIHPGRDLMCKELKGYYGITQQIAQLYVSLCEGCESKKAKAKKGLVVKPIRSNNFNDRCQVDLIDLQARPDGEYKFLMVYQDHLTKFVVLRPLTHKSAAEVAIKLIEIFATFGAPKILHSDNGKEFANKIVSEVVSKWPQCKIVHGKPRHSQSQGSVERANRDIGAAKNSRWHRGIKRSPYEAMFGRKMMLGYEDDQALEFEQTLEDDQTLEDESDEYVPIDGSHWIALAETDEPLHKSNSASPSQSRSPSSEPSQSPSALNNTIARLQQIPRHESQIFLEEENEEPSFLDVINEENLLNKLHFQREAEREGARAQQKRQAQQMLEGSAKRFPPIPVGQTVRVPVPVFDRAKTDPRNLLGVVMDADDGFYSIGTGAGILKEKYTRNQIEPSSSQFVSKESVPDKKISLRTAVGADSLSGGQGYKHCNCLQGCKTGKCNCRSHGRLCNSRCHNSTSCKNK</sequence>
<dbReference type="Proteomes" id="UP001201812">
    <property type="component" value="Unassembled WGS sequence"/>
</dbReference>